<dbReference type="SUPFAM" id="SSF53223">
    <property type="entry name" value="Aminoacid dehydrogenase-like, N-terminal domain"/>
    <property type="match status" value="1"/>
</dbReference>
<dbReference type="PANTHER" id="PTHR21089">
    <property type="entry name" value="SHIKIMATE DEHYDROGENASE"/>
    <property type="match status" value="1"/>
</dbReference>
<evidence type="ECO:0000256" key="2">
    <source>
        <dbReference type="ARBA" id="ARBA00023002"/>
    </source>
</evidence>
<evidence type="ECO:0000256" key="1">
    <source>
        <dbReference type="ARBA" id="ARBA00004871"/>
    </source>
</evidence>
<dbReference type="InterPro" id="IPR046346">
    <property type="entry name" value="Aminoacid_DH-like_N_sf"/>
</dbReference>
<dbReference type="InterPro" id="IPR036291">
    <property type="entry name" value="NAD(P)-bd_dom_sf"/>
</dbReference>
<evidence type="ECO:0000313" key="6">
    <source>
        <dbReference type="EMBL" id="MFD1952183.1"/>
    </source>
</evidence>
<dbReference type="Gene3D" id="3.40.50.10860">
    <property type="entry name" value="Leucine Dehydrogenase, chain A, domain 1"/>
    <property type="match status" value="1"/>
</dbReference>
<dbReference type="CDD" id="cd01065">
    <property type="entry name" value="NAD_bind_Shikimate_DH"/>
    <property type="match status" value="1"/>
</dbReference>
<evidence type="ECO:0000313" key="7">
    <source>
        <dbReference type="Proteomes" id="UP001597400"/>
    </source>
</evidence>
<dbReference type="InterPro" id="IPR022893">
    <property type="entry name" value="Shikimate_DH_fam"/>
</dbReference>
<dbReference type="SUPFAM" id="SSF51735">
    <property type="entry name" value="NAD(P)-binding Rossmann-fold domains"/>
    <property type="match status" value="1"/>
</dbReference>
<reference evidence="7" key="1">
    <citation type="journal article" date="2019" name="Int. J. Syst. Evol. Microbiol.">
        <title>The Global Catalogue of Microorganisms (GCM) 10K type strain sequencing project: providing services to taxonomists for standard genome sequencing and annotation.</title>
        <authorList>
            <consortium name="The Broad Institute Genomics Platform"/>
            <consortium name="The Broad Institute Genome Sequencing Center for Infectious Disease"/>
            <person name="Wu L."/>
            <person name="Ma J."/>
        </authorList>
    </citation>
    <scope>NUCLEOTIDE SEQUENCE [LARGE SCALE GENOMIC DNA]</scope>
    <source>
        <strain evidence="7">CGMCC 1.12702</strain>
    </source>
</reference>
<evidence type="ECO:0000256" key="3">
    <source>
        <dbReference type="ARBA" id="ARBA00023141"/>
    </source>
</evidence>
<keyword evidence="3" id="KW-0028">Amino-acid biosynthesis</keyword>
<feature type="domain" description="Shikimate dehydrogenase substrate binding N-terminal" evidence="5">
    <location>
        <begin position="29"/>
        <end position="116"/>
    </location>
</feature>
<sequence>MGDIRLARDEPASAAPRTPSPRTGWLIGLIGEGIGGSLSPAMHMAEGDAQGCRYIYRIIDLVALGRSVDDLPALLDGAIMLGFDGLNITHPCKQAILPLLDEVDDDALAIGAVNTVRIVDGRTRGYNTDVSGFRVGIERDIGAIRGHRVAQLGAGGAGAATAAAVLSMGATHVAVVDTDVGRAERLAATLCARFGADAATASTDIAAALADAQGLVHATPTGMAAHPGLPLDAGLLRPDLWVAEIVYFPLETALLKAARVTGCRTSHGGNMAVFQAVGAFEIFTGRKADGDRMMRHFAALTGAGA</sequence>
<evidence type="ECO:0000259" key="5">
    <source>
        <dbReference type="Pfam" id="PF08501"/>
    </source>
</evidence>
<feature type="compositionally biased region" description="Basic and acidic residues" evidence="4">
    <location>
        <begin position="1"/>
        <end position="11"/>
    </location>
</feature>
<dbReference type="Pfam" id="PF08501">
    <property type="entry name" value="Shikimate_dh_N"/>
    <property type="match status" value="1"/>
</dbReference>
<gene>
    <name evidence="6" type="ORF">ACFSGX_15520</name>
</gene>
<dbReference type="Proteomes" id="UP001597400">
    <property type="component" value="Unassembled WGS sequence"/>
</dbReference>
<keyword evidence="7" id="KW-1185">Reference proteome</keyword>
<dbReference type="EMBL" id="JBHUGS010000005">
    <property type="protein sequence ID" value="MFD1952183.1"/>
    <property type="molecule type" value="Genomic_DNA"/>
</dbReference>
<dbReference type="NCBIfam" id="NF009201">
    <property type="entry name" value="PRK12549.1"/>
    <property type="match status" value="1"/>
</dbReference>
<name>A0ABW4U083_9SPHN</name>
<accession>A0ABW4U083</accession>
<keyword evidence="2" id="KW-0560">Oxidoreductase</keyword>
<evidence type="ECO:0000256" key="4">
    <source>
        <dbReference type="SAM" id="MobiDB-lite"/>
    </source>
</evidence>
<dbReference type="InterPro" id="IPR013708">
    <property type="entry name" value="Shikimate_DH-bd_N"/>
</dbReference>
<keyword evidence="3" id="KW-0057">Aromatic amino acid biosynthesis</keyword>
<comment type="caution">
    <text evidence="6">The sequence shown here is derived from an EMBL/GenBank/DDBJ whole genome shotgun (WGS) entry which is preliminary data.</text>
</comment>
<proteinExistence type="predicted"/>
<dbReference type="PANTHER" id="PTHR21089:SF1">
    <property type="entry name" value="BIFUNCTIONAL 3-DEHYDROQUINATE DEHYDRATASE_SHIKIMATE DEHYDROGENASE, CHLOROPLASTIC"/>
    <property type="match status" value="1"/>
</dbReference>
<comment type="pathway">
    <text evidence="1">Metabolic intermediate biosynthesis; chorismate biosynthesis; chorismate from D-erythrose 4-phosphate and phosphoenolpyruvate: step 4/7.</text>
</comment>
<protein>
    <submittedName>
        <fullName evidence="6">Shikimate dehydrogenase</fullName>
    </submittedName>
</protein>
<feature type="region of interest" description="Disordered" evidence="4">
    <location>
        <begin position="1"/>
        <end position="20"/>
    </location>
</feature>
<dbReference type="Gene3D" id="3.40.50.720">
    <property type="entry name" value="NAD(P)-binding Rossmann-like Domain"/>
    <property type="match status" value="1"/>
</dbReference>
<organism evidence="6 7">
    <name type="scientific">Sphingomonas arantia</name>
    <dbReference type="NCBI Taxonomy" id="1460676"/>
    <lineage>
        <taxon>Bacteria</taxon>
        <taxon>Pseudomonadati</taxon>
        <taxon>Pseudomonadota</taxon>
        <taxon>Alphaproteobacteria</taxon>
        <taxon>Sphingomonadales</taxon>
        <taxon>Sphingomonadaceae</taxon>
        <taxon>Sphingomonas</taxon>
    </lineage>
</organism>
<dbReference type="RefSeq" id="WP_380931238.1">
    <property type="nucleotide sequence ID" value="NZ_JBHUGS010000005.1"/>
</dbReference>